<comment type="caution">
    <text evidence="1">The sequence shown here is derived from an EMBL/GenBank/DDBJ whole genome shotgun (WGS) entry which is preliminary data.</text>
</comment>
<organism evidence="1 2">
    <name type="scientific">Coniochaeta hoffmannii</name>
    <dbReference type="NCBI Taxonomy" id="91930"/>
    <lineage>
        <taxon>Eukaryota</taxon>
        <taxon>Fungi</taxon>
        <taxon>Dikarya</taxon>
        <taxon>Ascomycota</taxon>
        <taxon>Pezizomycotina</taxon>
        <taxon>Sordariomycetes</taxon>
        <taxon>Sordariomycetidae</taxon>
        <taxon>Coniochaetales</taxon>
        <taxon>Coniochaetaceae</taxon>
        <taxon>Coniochaeta</taxon>
    </lineage>
</organism>
<evidence type="ECO:0000313" key="2">
    <source>
        <dbReference type="Proteomes" id="UP001174691"/>
    </source>
</evidence>
<dbReference type="Gene3D" id="3.40.50.720">
    <property type="entry name" value="NAD(P)-binding Rossmann-like Domain"/>
    <property type="match status" value="1"/>
</dbReference>
<dbReference type="PANTHER" id="PTHR40129">
    <property type="entry name" value="KETOPANTOATE REDUCTASE N-TERMINAL DOMAIN-CONTAINING PROTEIN"/>
    <property type="match status" value="1"/>
</dbReference>
<dbReference type="AlphaFoldDB" id="A0AA38S1P1"/>
<dbReference type="EMBL" id="JANBVN010000009">
    <property type="protein sequence ID" value="KAJ9164813.1"/>
    <property type="molecule type" value="Genomic_DNA"/>
</dbReference>
<evidence type="ECO:0000313" key="1">
    <source>
        <dbReference type="EMBL" id="KAJ9164813.1"/>
    </source>
</evidence>
<dbReference type="PANTHER" id="PTHR40129:SF2">
    <property type="entry name" value="KETOPANTOATE REDUCTASE N-TERMINAL DOMAIN-CONTAINING PROTEIN"/>
    <property type="match status" value="1"/>
</dbReference>
<proteinExistence type="predicted"/>
<reference evidence="1" key="1">
    <citation type="submission" date="2022-07" db="EMBL/GenBank/DDBJ databases">
        <title>Fungi with potential for degradation of polypropylene.</title>
        <authorList>
            <person name="Gostincar C."/>
        </authorList>
    </citation>
    <scope>NUCLEOTIDE SEQUENCE</scope>
    <source>
        <strain evidence="1">EXF-13287</strain>
    </source>
</reference>
<name>A0AA38S1P1_9PEZI</name>
<sequence>MPEPVDLLILGAGWTFQFLEPLLREQKIRFAATTTTGRDNTIPFRFDPDSEDQAPYRALPSATTILITFPLKGTGQSSHLVDLYTTTHPPCTPQWIQLGSTGIFTAPAWNDERSEYDKTSPRAIAEDELISHCRGCVLDLAGLYGGVRDPRNYLGRVAKTKEQLRAKGAVHLVHGADVARAVLAAHRSYGSVCGQRWIVADLRTYDWWELAIRWGGEEYARWVGELMEEDGVRALPRPVETLGRVLDSRGFWNAVGVWPVMSIPGGRLSSTDAAFQHRDAN</sequence>
<protein>
    <submittedName>
        <fullName evidence="1">Uncharacterized protein</fullName>
    </submittedName>
</protein>
<keyword evidence="2" id="KW-1185">Reference proteome</keyword>
<accession>A0AA38S1P1</accession>
<dbReference type="Proteomes" id="UP001174691">
    <property type="component" value="Unassembled WGS sequence"/>
</dbReference>
<gene>
    <name evidence="1" type="ORF">NKR19_g1018</name>
</gene>